<comment type="caution">
    <text evidence="7">The sequence shown here is derived from an EMBL/GenBank/DDBJ whole genome shotgun (WGS) entry which is preliminary data.</text>
</comment>
<dbReference type="PANTHER" id="PTHR11207:SF0">
    <property type="entry name" value="RIBONUCLEASE 3"/>
    <property type="match status" value="1"/>
</dbReference>
<dbReference type="GO" id="GO:0010468">
    <property type="term" value="P:regulation of gene expression"/>
    <property type="evidence" value="ECO:0007669"/>
    <property type="project" value="TreeGrafter"/>
</dbReference>
<dbReference type="GO" id="GO:0003725">
    <property type="term" value="F:double-stranded RNA binding"/>
    <property type="evidence" value="ECO:0007669"/>
    <property type="project" value="TreeGrafter"/>
</dbReference>
<dbReference type="CDD" id="cd00593">
    <property type="entry name" value="RIBOc"/>
    <property type="match status" value="1"/>
</dbReference>
<accession>A0A9D2DW01</accession>
<reference evidence="7" key="1">
    <citation type="journal article" date="2021" name="PeerJ">
        <title>Extensive microbial diversity within the chicken gut microbiome revealed by metagenomics and culture.</title>
        <authorList>
            <person name="Gilroy R."/>
            <person name="Ravi A."/>
            <person name="Getino M."/>
            <person name="Pursley I."/>
            <person name="Horton D.L."/>
            <person name="Alikhan N.F."/>
            <person name="Baker D."/>
            <person name="Gharbi K."/>
            <person name="Hall N."/>
            <person name="Watson M."/>
            <person name="Adriaenssens E.M."/>
            <person name="Foster-Nyarko E."/>
            <person name="Jarju S."/>
            <person name="Secka A."/>
            <person name="Antonio M."/>
            <person name="Oren A."/>
            <person name="Chaudhuri R.R."/>
            <person name="La Ragione R."/>
            <person name="Hildebrand F."/>
            <person name="Pallen M.J."/>
        </authorList>
    </citation>
    <scope>NUCLEOTIDE SEQUENCE</scope>
    <source>
        <strain evidence="7">CHK33-5263</strain>
    </source>
</reference>
<dbReference type="CDD" id="cd00048">
    <property type="entry name" value="DSRM_SF"/>
    <property type="match status" value="1"/>
</dbReference>
<dbReference type="SUPFAM" id="SSF54768">
    <property type="entry name" value="dsRNA-binding domain-like"/>
    <property type="match status" value="1"/>
</dbReference>
<dbReference type="AlphaFoldDB" id="A0A9D2DW01"/>
<name>A0A9D2DW01_9FIRM</name>
<sequence>MPDLSAAEAAIGYTFSDKALLARCFCHSSAANAGGEESNERLEFLGDAVVQLYVTDLLYRTDGGREGALTAKRQNYVSRGALEAACEALGLIDYLRYTGDVLVHGKTAANLYEAVVGGIYLDGGYAAAEAFLSRTLLPQEAGNFRALLQEYVQARSKALPVYSSRDADGGVVCTVSALGESATACAPTKKLAERAAARCLFGKLSEQ</sequence>
<organism evidence="7 8">
    <name type="scientific">Candidatus Gallimonas intestinigallinarum</name>
    <dbReference type="NCBI Taxonomy" id="2838604"/>
    <lineage>
        <taxon>Bacteria</taxon>
        <taxon>Bacillati</taxon>
        <taxon>Bacillota</taxon>
        <taxon>Clostridia</taxon>
        <taxon>Candidatus Gallimonas</taxon>
    </lineage>
</organism>
<protein>
    <recommendedName>
        <fullName evidence="6">RNase III domain-containing protein</fullName>
    </recommendedName>
</protein>
<dbReference type="InterPro" id="IPR000999">
    <property type="entry name" value="RNase_III_dom"/>
</dbReference>
<dbReference type="PROSITE" id="PS00517">
    <property type="entry name" value="RNASE_3_1"/>
    <property type="match status" value="1"/>
</dbReference>
<dbReference type="Gene3D" id="3.30.160.20">
    <property type="match status" value="1"/>
</dbReference>
<evidence type="ECO:0000256" key="1">
    <source>
        <dbReference type="ARBA" id="ARBA00010183"/>
    </source>
</evidence>
<evidence type="ECO:0000256" key="2">
    <source>
        <dbReference type="ARBA" id="ARBA00022722"/>
    </source>
</evidence>
<dbReference type="SMART" id="SM00358">
    <property type="entry name" value="DSRM"/>
    <property type="match status" value="1"/>
</dbReference>
<keyword evidence="3" id="KW-0255">Endonuclease</keyword>
<dbReference type="SMART" id="SM00535">
    <property type="entry name" value="RIBOc"/>
    <property type="match status" value="1"/>
</dbReference>
<dbReference type="GO" id="GO:0006396">
    <property type="term" value="P:RNA processing"/>
    <property type="evidence" value="ECO:0007669"/>
    <property type="project" value="InterPro"/>
</dbReference>
<dbReference type="Gene3D" id="1.10.1520.10">
    <property type="entry name" value="Ribonuclease III domain"/>
    <property type="match status" value="1"/>
</dbReference>
<evidence type="ECO:0000256" key="4">
    <source>
        <dbReference type="ARBA" id="ARBA00022801"/>
    </source>
</evidence>
<dbReference type="EMBL" id="DXBS01000055">
    <property type="protein sequence ID" value="HIZ24381.1"/>
    <property type="molecule type" value="Genomic_DNA"/>
</dbReference>
<reference evidence="7" key="2">
    <citation type="submission" date="2021-04" db="EMBL/GenBank/DDBJ databases">
        <authorList>
            <person name="Gilroy R."/>
        </authorList>
    </citation>
    <scope>NUCLEOTIDE SEQUENCE</scope>
    <source>
        <strain evidence="7">CHK33-5263</strain>
    </source>
</reference>
<dbReference type="Pfam" id="PF14622">
    <property type="entry name" value="Ribonucleas_3_3"/>
    <property type="match status" value="1"/>
</dbReference>
<dbReference type="InterPro" id="IPR014720">
    <property type="entry name" value="dsRBD_dom"/>
</dbReference>
<proteinExistence type="inferred from homology"/>
<dbReference type="InterPro" id="IPR036389">
    <property type="entry name" value="RNase_III_sf"/>
</dbReference>
<dbReference type="SUPFAM" id="SSF69065">
    <property type="entry name" value="RNase III domain-like"/>
    <property type="match status" value="1"/>
</dbReference>
<keyword evidence="5" id="KW-0694">RNA-binding</keyword>
<evidence type="ECO:0000313" key="8">
    <source>
        <dbReference type="Proteomes" id="UP000824044"/>
    </source>
</evidence>
<dbReference type="PANTHER" id="PTHR11207">
    <property type="entry name" value="RIBONUCLEASE III"/>
    <property type="match status" value="1"/>
</dbReference>
<evidence type="ECO:0000313" key="7">
    <source>
        <dbReference type="EMBL" id="HIZ24381.1"/>
    </source>
</evidence>
<evidence type="ECO:0000259" key="6">
    <source>
        <dbReference type="PROSITE" id="PS50142"/>
    </source>
</evidence>
<evidence type="ECO:0000256" key="5">
    <source>
        <dbReference type="ARBA" id="ARBA00022884"/>
    </source>
</evidence>
<keyword evidence="4" id="KW-0378">Hydrolase</keyword>
<dbReference type="PROSITE" id="PS50142">
    <property type="entry name" value="RNASE_3_2"/>
    <property type="match status" value="1"/>
</dbReference>
<keyword evidence="2" id="KW-0540">Nuclease</keyword>
<dbReference type="Proteomes" id="UP000824044">
    <property type="component" value="Unassembled WGS sequence"/>
</dbReference>
<gene>
    <name evidence="7" type="ORF">H9812_02760</name>
</gene>
<evidence type="ECO:0000256" key="3">
    <source>
        <dbReference type="ARBA" id="ARBA00022759"/>
    </source>
</evidence>
<feature type="domain" description="RNase III" evidence="6">
    <location>
        <begin position="4"/>
        <end position="124"/>
    </location>
</feature>
<comment type="similarity">
    <text evidence="1">Belongs to the ribonuclease III family.</text>
</comment>
<dbReference type="GO" id="GO:0004525">
    <property type="term" value="F:ribonuclease III activity"/>
    <property type="evidence" value="ECO:0007669"/>
    <property type="project" value="InterPro"/>
</dbReference>